<name>A0A2T8HTF2_9RHOB</name>
<dbReference type="EMBL" id="QDKM01000004">
    <property type="protein sequence ID" value="PVH28697.1"/>
    <property type="molecule type" value="Genomic_DNA"/>
</dbReference>
<evidence type="ECO:0000313" key="4">
    <source>
        <dbReference type="EMBL" id="PVH28697.1"/>
    </source>
</evidence>
<protein>
    <recommendedName>
        <fullName evidence="3">HTH tetR-type domain-containing protein</fullName>
    </recommendedName>
</protein>
<evidence type="ECO:0000256" key="1">
    <source>
        <dbReference type="ARBA" id="ARBA00023125"/>
    </source>
</evidence>
<evidence type="ECO:0000259" key="3">
    <source>
        <dbReference type="PROSITE" id="PS50977"/>
    </source>
</evidence>
<dbReference type="InterPro" id="IPR050109">
    <property type="entry name" value="HTH-type_TetR-like_transc_reg"/>
</dbReference>
<feature type="domain" description="HTH tetR-type" evidence="3">
    <location>
        <begin position="39"/>
        <end position="99"/>
    </location>
</feature>
<dbReference type="GO" id="GO:0003700">
    <property type="term" value="F:DNA-binding transcription factor activity"/>
    <property type="evidence" value="ECO:0007669"/>
    <property type="project" value="TreeGrafter"/>
</dbReference>
<accession>A0A2T8HTF2</accession>
<gene>
    <name evidence="4" type="ORF">DDE20_10940</name>
</gene>
<comment type="caution">
    <text evidence="4">The sequence shown here is derived from an EMBL/GenBank/DDBJ whole genome shotgun (WGS) entry which is preliminary data.</text>
</comment>
<dbReference type="Gene3D" id="1.10.357.10">
    <property type="entry name" value="Tetracycline Repressor, domain 2"/>
    <property type="match status" value="1"/>
</dbReference>
<dbReference type="InterPro" id="IPR036271">
    <property type="entry name" value="Tet_transcr_reg_TetR-rel_C_sf"/>
</dbReference>
<dbReference type="GO" id="GO:0000976">
    <property type="term" value="F:transcription cis-regulatory region binding"/>
    <property type="evidence" value="ECO:0007669"/>
    <property type="project" value="TreeGrafter"/>
</dbReference>
<dbReference type="SUPFAM" id="SSF46689">
    <property type="entry name" value="Homeodomain-like"/>
    <property type="match status" value="1"/>
</dbReference>
<dbReference type="InterPro" id="IPR001647">
    <property type="entry name" value="HTH_TetR"/>
</dbReference>
<proteinExistence type="predicted"/>
<dbReference type="AlphaFoldDB" id="A0A2T8HTF2"/>
<dbReference type="PANTHER" id="PTHR30055">
    <property type="entry name" value="HTH-TYPE TRANSCRIPTIONAL REGULATOR RUTR"/>
    <property type="match status" value="1"/>
</dbReference>
<dbReference type="PANTHER" id="PTHR30055:SF235">
    <property type="entry name" value="TRANSCRIPTIONAL REGULATORY PROTEIN"/>
    <property type="match status" value="1"/>
</dbReference>
<dbReference type="OrthoDB" id="2356263at2"/>
<reference evidence="4 5" key="1">
    <citation type="submission" date="2018-04" db="EMBL/GenBank/DDBJ databases">
        <title>Pararhodobacter oceanense sp. nov., isolated from marine intertidal sediment.</title>
        <authorList>
            <person name="Wang X.-L."/>
            <person name="Du Z.-J."/>
        </authorList>
    </citation>
    <scope>NUCLEOTIDE SEQUENCE [LARGE SCALE GENOMIC DNA]</scope>
    <source>
        <strain evidence="4 5">AM505</strain>
    </source>
</reference>
<dbReference type="InterPro" id="IPR009057">
    <property type="entry name" value="Homeodomain-like_sf"/>
</dbReference>
<evidence type="ECO:0000313" key="5">
    <source>
        <dbReference type="Proteomes" id="UP000245911"/>
    </source>
</evidence>
<keyword evidence="1 2" id="KW-0238">DNA-binding</keyword>
<feature type="DNA-binding region" description="H-T-H motif" evidence="2">
    <location>
        <begin position="62"/>
        <end position="81"/>
    </location>
</feature>
<dbReference type="SUPFAM" id="SSF48498">
    <property type="entry name" value="Tetracyclin repressor-like, C-terminal domain"/>
    <property type="match status" value="1"/>
</dbReference>
<keyword evidence="5" id="KW-1185">Reference proteome</keyword>
<dbReference type="Proteomes" id="UP000245911">
    <property type="component" value="Unassembled WGS sequence"/>
</dbReference>
<evidence type="ECO:0000256" key="2">
    <source>
        <dbReference type="PROSITE-ProRule" id="PRU00335"/>
    </source>
</evidence>
<organism evidence="4 5">
    <name type="scientific">Pararhodobacter oceanensis</name>
    <dbReference type="NCBI Taxonomy" id="2172121"/>
    <lineage>
        <taxon>Bacteria</taxon>
        <taxon>Pseudomonadati</taxon>
        <taxon>Pseudomonadota</taxon>
        <taxon>Alphaproteobacteria</taxon>
        <taxon>Rhodobacterales</taxon>
        <taxon>Paracoccaceae</taxon>
        <taxon>Pararhodobacter</taxon>
    </lineage>
</organism>
<dbReference type="PROSITE" id="PS50977">
    <property type="entry name" value="HTH_TETR_2"/>
    <property type="match status" value="1"/>
</dbReference>
<sequence>MLHFSPAALYRLHQTYPCKEALTVTADRKPGRPQGDSSSDLKLSLLRASIDLFAKRGFDGVSLSQIAEAAGADKRLARYYFGTKDALWIAAITHLVECFSKDLIAANAFDGGSKTEELKAFIRAFITASARWPQMSRIIVHDGGEDGTRGAFLKENLVGPFYQLLKDLIDGAQAEGAIPDVSSRTIFFMITHGGSFPMALYALTNALEGGDISSEAALQSHADAIIDLLIRAPNARSN</sequence>
<dbReference type="PRINTS" id="PR00455">
    <property type="entry name" value="HTHTETR"/>
</dbReference>
<dbReference type="Pfam" id="PF00440">
    <property type="entry name" value="TetR_N"/>
    <property type="match status" value="1"/>
</dbReference>